<keyword evidence="1" id="KW-0732">Signal</keyword>
<dbReference type="Proteomes" id="UP000189935">
    <property type="component" value="Chromosome I"/>
</dbReference>
<name>A0A1M6ZS64_9BRAD</name>
<organism evidence="2 3">
    <name type="scientific">Bradyrhizobium lablabi</name>
    <dbReference type="NCBI Taxonomy" id="722472"/>
    <lineage>
        <taxon>Bacteria</taxon>
        <taxon>Pseudomonadati</taxon>
        <taxon>Pseudomonadota</taxon>
        <taxon>Alphaproteobacteria</taxon>
        <taxon>Hyphomicrobiales</taxon>
        <taxon>Nitrobacteraceae</taxon>
        <taxon>Bradyrhizobium</taxon>
    </lineage>
</organism>
<dbReference type="EMBL" id="LT670844">
    <property type="protein sequence ID" value="SHL33239.1"/>
    <property type="molecule type" value="Genomic_DNA"/>
</dbReference>
<dbReference type="RefSeq" id="WP_079542929.1">
    <property type="nucleotide sequence ID" value="NZ_LT670844.1"/>
</dbReference>
<gene>
    <name evidence="2" type="ORF">SAMN05444159_5634</name>
</gene>
<protein>
    <submittedName>
        <fullName evidence="2">Uncharacterized protein</fullName>
    </submittedName>
</protein>
<reference evidence="2 3" key="1">
    <citation type="submission" date="2016-11" db="EMBL/GenBank/DDBJ databases">
        <authorList>
            <person name="Jaros S."/>
            <person name="Januszkiewicz K."/>
            <person name="Wedrychowicz H."/>
        </authorList>
    </citation>
    <scope>NUCLEOTIDE SEQUENCE [LARGE SCALE GENOMIC DNA]</scope>
    <source>
        <strain evidence="2 3">GAS499</strain>
    </source>
</reference>
<sequence length="248" mass="26726">MPIVRILLVLLALASPALAQDGARDAAAAREAAQAFRVYVEGVTKTGGRPDLTRPEVAALLGRVFDLDALNALPPAQASDIAWLLDWMEAANATNKLFTRYGSKPGPQPDLAAIQRNMTEYEDQYAAAMNFLIRGQAREAVSSKLFMAGLAPEQRTRVREEGLAGARRSTAEFILAAICSVIESGGKPANARLVAAAIRDTREVWASYFLPQDRARVIELLADLPKRVPDEGARIDLAAFTAALQAVN</sequence>
<evidence type="ECO:0000256" key="1">
    <source>
        <dbReference type="SAM" id="SignalP"/>
    </source>
</evidence>
<accession>A0A1M6ZS64</accession>
<feature type="signal peptide" evidence="1">
    <location>
        <begin position="1"/>
        <end position="19"/>
    </location>
</feature>
<dbReference type="OrthoDB" id="8218320at2"/>
<evidence type="ECO:0000313" key="3">
    <source>
        <dbReference type="Proteomes" id="UP000189935"/>
    </source>
</evidence>
<proteinExistence type="predicted"/>
<feature type="chain" id="PRO_5012703322" evidence="1">
    <location>
        <begin position="20"/>
        <end position="248"/>
    </location>
</feature>
<dbReference type="AlphaFoldDB" id="A0A1M6ZS64"/>
<evidence type="ECO:0000313" key="2">
    <source>
        <dbReference type="EMBL" id="SHL33239.1"/>
    </source>
</evidence>